<dbReference type="InterPro" id="IPR001851">
    <property type="entry name" value="ABC_transp_permease"/>
</dbReference>
<evidence type="ECO:0000313" key="13">
    <source>
        <dbReference type="Proteomes" id="UP000552045"/>
    </source>
</evidence>
<keyword evidence="3" id="KW-0813">Transport</keyword>
<sequence>MTVTPTQQDLTTTVPEAAGVTKRSRRVLAEEGGVLGALVVLVVVISALHPDFLQFHSMTSVLRDSAFVGLMAFGMVYLLSMQELDLSVGSVFGLSAVICAMFIRAGVDPWLSGLLTLVLAAAFGALNAGIANLFRLPGIIVTLGTLSVFRGLDLVISGGGPITISAHGSFFDVLGRSVLGIPTSVLVLVAAGVLLHVIYRWTRFGVLVRAIGSNGRAAEYAGIPVRRVRMQAFMLTAGLAGLAGVLSVAFFGSADPSLGTGQEIVVIAAAIIGGTALSGGSGTVIGALLGSVLITVINAGLVYFGVSANWGTLVTGVVIIGAVALDSSLRNRLFRLIRPRRT</sequence>
<dbReference type="RefSeq" id="WP_179431572.1">
    <property type="nucleotide sequence ID" value="NZ_BAABLC010000007.1"/>
</dbReference>
<comment type="caution">
    <text evidence="12">The sequence shown here is derived from an EMBL/GenBank/DDBJ whole genome shotgun (WGS) entry which is preliminary data.</text>
</comment>
<evidence type="ECO:0000256" key="1">
    <source>
        <dbReference type="ARBA" id="ARBA00004651"/>
    </source>
</evidence>
<organism evidence="12 13">
    <name type="scientific">Microbacterium pseudoresistens</name>
    <dbReference type="NCBI Taxonomy" id="640634"/>
    <lineage>
        <taxon>Bacteria</taxon>
        <taxon>Bacillati</taxon>
        <taxon>Actinomycetota</taxon>
        <taxon>Actinomycetes</taxon>
        <taxon>Micrococcales</taxon>
        <taxon>Microbacteriaceae</taxon>
        <taxon>Microbacterium</taxon>
    </lineage>
</organism>
<evidence type="ECO:0000256" key="8">
    <source>
        <dbReference type="ARBA" id="ARBA00023136"/>
    </source>
</evidence>
<dbReference type="EMBL" id="JACCBH010000001">
    <property type="protein sequence ID" value="NYD53766.1"/>
    <property type="molecule type" value="Genomic_DNA"/>
</dbReference>
<dbReference type="AlphaFoldDB" id="A0A7Y9JM85"/>
<name>A0A7Y9JM85_9MICO</name>
<evidence type="ECO:0000256" key="6">
    <source>
        <dbReference type="ARBA" id="ARBA00022692"/>
    </source>
</evidence>
<comment type="function">
    <text evidence="9">Part of the ABC transporter complex LsrABCD involved in autoinducer 2 (AI-2) import. Probably responsible for the translocation of the substrate across the membrane.</text>
</comment>
<feature type="transmembrane region" description="Helical" evidence="11">
    <location>
        <begin position="86"/>
        <end position="104"/>
    </location>
</feature>
<evidence type="ECO:0000313" key="12">
    <source>
        <dbReference type="EMBL" id="NYD53766.1"/>
    </source>
</evidence>
<evidence type="ECO:0000256" key="5">
    <source>
        <dbReference type="ARBA" id="ARBA00022519"/>
    </source>
</evidence>
<keyword evidence="4" id="KW-1003">Cell membrane</keyword>
<dbReference type="PANTHER" id="PTHR32196:SF29">
    <property type="entry name" value="AUTOINDUCER 2 IMPORT SYSTEM PERMEASE PROTEIN LSRC"/>
    <property type="match status" value="1"/>
</dbReference>
<feature type="transmembrane region" description="Helical" evidence="11">
    <location>
        <begin position="32"/>
        <end position="49"/>
    </location>
</feature>
<evidence type="ECO:0000256" key="3">
    <source>
        <dbReference type="ARBA" id="ARBA00022448"/>
    </source>
</evidence>
<evidence type="ECO:0000256" key="9">
    <source>
        <dbReference type="ARBA" id="ARBA00025439"/>
    </source>
</evidence>
<protein>
    <recommendedName>
        <fullName evidence="10">Autoinducer 2 import system permease protein LsrC</fullName>
    </recommendedName>
</protein>
<keyword evidence="7 11" id="KW-1133">Transmembrane helix</keyword>
<feature type="transmembrane region" description="Helical" evidence="11">
    <location>
        <begin position="258"/>
        <end position="277"/>
    </location>
</feature>
<dbReference type="Proteomes" id="UP000552045">
    <property type="component" value="Unassembled WGS sequence"/>
</dbReference>
<accession>A0A7Y9JM85</accession>
<evidence type="ECO:0000256" key="2">
    <source>
        <dbReference type="ARBA" id="ARBA00011262"/>
    </source>
</evidence>
<keyword evidence="8 11" id="KW-0472">Membrane</keyword>
<dbReference type="GO" id="GO:0005886">
    <property type="term" value="C:plasma membrane"/>
    <property type="evidence" value="ECO:0007669"/>
    <property type="project" value="UniProtKB-SubCell"/>
</dbReference>
<reference evidence="12 13" key="1">
    <citation type="submission" date="2020-07" db="EMBL/GenBank/DDBJ databases">
        <title>Sequencing the genomes of 1000 actinobacteria strains.</title>
        <authorList>
            <person name="Klenk H.-P."/>
        </authorList>
    </citation>
    <scope>NUCLEOTIDE SEQUENCE [LARGE SCALE GENOMIC DNA]</scope>
    <source>
        <strain evidence="12 13">DSM 22185</strain>
    </source>
</reference>
<keyword evidence="5" id="KW-0997">Cell inner membrane</keyword>
<dbReference type="CDD" id="cd06579">
    <property type="entry name" value="TM_PBP1_transp_AraH_like"/>
    <property type="match status" value="1"/>
</dbReference>
<comment type="subcellular location">
    <subcellularLocation>
        <location evidence="1">Cell membrane</location>
        <topology evidence="1">Multi-pass membrane protein</topology>
    </subcellularLocation>
</comment>
<evidence type="ECO:0000256" key="7">
    <source>
        <dbReference type="ARBA" id="ARBA00022989"/>
    </source>
</evidence>
<feature type="transmembrane region" description="Helical" evidence="11">
    <location>
        <begin position="110"/>
        <end position="131"/>
    </location>
</feature>
<evidence type="ECO:0000256" key="4">
    <source>
        <dbReference type="ARBA" id="ARBA00022475"/>
    </source>
</evidence>
<proteinExistence type="predicted"/>
<evidence type="ECO:0000256" key="10">
    <source>
        <dbReference type="ARBA" id="ARBA00039382"/>
    </source>
</evidence>
<feature type="transmembrane region" description="Helical" evidence="11">
    <location>
        <begin position="232"/>
        <end position="252"/>
    </location>
</feature>
<comment type="subunit">
    <text evidence="2">The complex is composed of two ATP-binding proteins (LsrA), two transmembrane proteins (LsrC and LsrD) and a solute-binding protein (LsrB).</text>
</comment>
<feature type="transmembrane region" description="Helical" evidence="11">
    <location>
        <begin position="310"/>
        <end position="329"/>
    </location>
</feature>
<dbReference type="Pfam" id="PF02653">
    <property type="entry name" value="BPD_transp_2"/>
    <property type="match status" value="1"/>
</dbReference>
<keyword evidence="6 11" id="KW-0812">Transmembrane</keyword>
<evidence type="ECO:0000256" key="11">
    <source>
        <dbReference type="SAM" id="Phobius"/>
    </source>
</evidence>
<dbReference type="GO" id="GO:0022857">
    <property type="term" value="F:transmembrane transporter activity"/>
    <property type="evidence" value="ECO:0007669"/>
    <property type="project" value="InterPro"/>
</dbReference>
<feature type="transmembrane region" description="Helical" evidence="11">
    <location>
        <begin position="179"/>
        <end position="199"/>
    </location>
</feature>
<gene>
    <name evidence="12" type="ORF">BKA02_000821</name>
</gene>
<keyword evidence="13" id="KW-1185">Reference proteome</keyword>
<feature type="transmembrane region" description="Helical" evidence="11">
    <location>
        <begin position="138"/>
        <end position="159"/>
    </location>
</feature>
<feature type="transmembrane region" description="Helical" evidence="11">
    <location>
        <begin position="61"/>
        <end position="79"/>
    </location>
</feature>
<dbReference type="PANTHER" id="PTHR32196">
    <property type="entry name" value="ABC TRANSPORTER PERMEASE PROTEIN YPHD-RELATED-RELATED"/>
    <property type="match status" value="1"/>
</dbReference>